<dbReference type="STRING" id="48709.A0A1D2NCV0"/>
<accession>A0A1D2NCV0</accession>
<keyword evidence="7" id="KW-1185">Reference proteome</keyword>
<dbReference type="InterPro" id="IPR045052">
    <property type="entry name" value="Copine"/>
</dbReference>
<dbReference type="FunFam" id="2.60.40.150:FF:000099">
    <property type="entry name" value="Copine 3"/>
    <property type="match status" value="1"/>
</dbReference>
<dbReference type="CDD" id="cd04048">
    <property type="entry name" value="C2A_Copine"/>
    <property type="match status" value="1"/>
</dbReference>
<dbReference type="SMART" id="SM00239">
    <property type="entry name" value="C2"/>
    <property type="match status" value="1"/>
</dbReference>
<dbReference type="CDD" id="cd04047">
    <property type="entry name" value="C2B_Copine"/>
    <property type="match status" value="1"/>
</dbReference>
<feature type="compositionally biased region" description="Low complexity" evidence="3">
    <location>
        <begin position="558"/>
        <end position="573"/>
    </location>
</feature>
<evidence type="ECO:0000256" key="1">
    <source>
        <dbReference type="ARBA" id="ARBA00009048"/>
    </source>
</evidence>
<dbReference type="OMA" id="YLFEECQ"/>
<dbReference type="GO" id="GO:0032991">
    <property type="term" value="C:protein-containing complex"/>
    <property type="evidence" value="ECO:0007669"/>
    <property type="project" value="UniProtKB-ARBA"/>
</dbReference>
<evidence type="ECO:0000313" key="7">
    <source>
        <dbReference type="Proteomes" id="UP000094527"/>
    </source>
</evidence>
<dbReference type="InterPro" id="IPR036465">
    <property type="entry name" value="vWFA_dom_sf"/>
</dbReference>
<evidence type="ECO:0000313" key="6">
    <source>
        <dbReference type="EMBL" id="ODN03072.1"/>
    </source>
</evidence>
<dbReference type="GO" id="GO:0005544">
    <property type="term" value="F:calcium-dependent phospholipid binding"/>
    <property type="evidence" value="ECO:0007669"/>
    <property type="project" value="InterPro"/>
</dbReference>
<evidence type="ECO:0000259" key="4">
    <source>
        <dbReference type="PROSITE" id="PS50004"/>
    </source>
</evidence>
<dbReference type="SUPFAM" id="SSF49562">
    <property type="entry name" value="C2 domain (Calcium/lipid-binding domain, CaLB)"/>
    <property type="match status" value="1"/>
</dbReference>
<feature type="region of interest" description="Disordered" evidence="3">
    <location>
        <begin position="546"/>
        <end position="646"/>
    </location>
</feature>
<dbReference type="Gene3D" id="2.60.40.150">
    <property type="entry name" value="C2 domain"/>
    <property type="match status" value="1"/>
</dbReference>
<dbReference type="InterPro" id="IPR002035">
    <property type="entry name" value="VWF_A"/>
</dbReference>
<dbReference type="OrthoDB" id="5855668at2759"/>
<feature type="compositionally biased region" description="Basic and acidic residues" evidence="3">
    <location>
        <begin position="604"/>
        <end position="615"/>
    </location>
</feature>
<feature type="domain" description="VWFA" evidence="5">
    <location>
        <begin position="296"/>
        <end position="504"/>
    </location>
</feature>
<dbReference type="Gene3D" id="3.40.50.410">
    <property type="entry name" value="von Willebrand factor, type A domain"/>
    <property type="match status" value="1"/>
</dbReference>
<dbReference type="GO" id="GO:0071277">
    <property type="term" value="P:cellular response to calcium ion"/>
    <property type="evidence" value="ECO:0007669"/>
    <property type="project" value="TreeGrafter"/>
</dbReference>
<dbReference type="PROSITE" id="PS50004">
    <property type="entry name" value="C2"/>
    <property type="match status" value="1"/>
</dbReference>
<dbReference type="Proteomes" id="UP000094527">
    <property type="component" value="Unassembled WGS sequence"/>
</dbReference>
<evidence type="ECO:0000256" key="3">
    <source>
        <dbReference type="SAM" id="MobiDB-lite"/>
    </source>
</evidence>
<dbReference type="SMART" id="SM00327">
    <property type="entry name" value="VWA"/>
    <property type="match status" value="1"/>
</dbReference>
<dbReference type="Pfam" id="PF00168">
    <property type="entry name" value="C2"/>
    <property type="match status" value="1"/>
</dbReference>
<dbReference type="SUPFAM" id="SSF53300">
    <property type="entry name" value="vWA-like"/>
    <property type="match status" value="1"/>
</dbReference>
<dbReference type="InterPro" id="IPR010734">
    <property type="entry name" value="Copine_C"/>
</dbReference>
<organism evidence="6 7">
    <name type="scientific">Orchesella cincta</name>
    <name type="common">Springtail</name>
    <name type="synonym">Podura cincta</name>
    <dbReference type="NCBI Taxonomy" id="48709"/>
    <lineage>
        <taxon>Eukaryota</taxon>
        <taxon>Metazoa</taxon>
        <taxon>Ecdysozoa</taxon>
        <taxon>Arthropoda</taxon>
        <taxon>Hexapoda</taxon>
        <taxon>Collembola</taxon>
        <taxon>Entomobryomorpha</taxon>
        <taxon>Entomobryoidea</taxon>
        <taxon>Orchesellidae</taxon>
        <taxon>Orchesellinae</taxon>
        <taxon>Orchesella</taxon>
    </lineage>
</organism>
<evidence type="ECO:0000256" key="2">
    <source>
        <dbReference type="ARBA" id="ARBA00022737"/>
    </source>
</evidence>
<evidence type="ECO:0000259" key="5">
    <source>
        <dbReference type="PROSITE" id="PS50234"/>
    </source>
</evidence>
<dbReference type="AlphaFoldDB" id="A0A1D2NCV0"/>
<comment type="caution">
    <text evidence="6">The sequence shown here is derived from an EMBL/GenBank/DDBJ whole genome shotgun (WGS) entry which is preliminary data.</text>
</comment>
<dbReference type="EMBL" id="LJIJ01000087">
    <property type="protein sequence ID" value="ODN03072.1"/>
    <property type="molecule type" value="Genomic_DNA"/>
</dbReference>
<dbReference type="Pfam" id="PF07002">
    <property type="entry name" value="Copine"/>
    <property type="match status" value="1"/>
</dbReference>
<comment type="similarity">
    <text evidence="1">Belongs to the copine family.</text>
</comment>
<feature type="domain" description="C2" evidence="4">
    <location>
        <begin position="1"/>
        <end position="116"/>
    </location>
</feature>
<keyword evidence="2" id="KW-0677">Repeat</keyword>
<dbReference type="InterPro" id="IPR035892">
    <property type="entry name" value="C2_domain_sf"/>
</dbReference>
<protein>
    <submittedName>
        <fullName evidence="6">Copine-5</fullName>
    </submittedName>
</protein>
<feature type="compositionally biased region" description="Polar residues" evidence="3">
    <location>
        <begin position="624"/>
        <end position="646"/>
    </location>
</feature>
<dbReference type="InterPro" id="IPR037768">
    <property type="entry name" value="C2B_Copine"/>
</dbReference>
<dbReference type="PANTHER" id="PTHR10857:SF106">
    <property type="entry name" value="C2 DOMAIN-CONTAINING PROTEIN"/>
    <property type="match status" value="1"/>
</dbReference>
<dbReference type="GO" id="GO:0005886">
    <property type="term" value="C:plasma membrane"/>
    <property type="evidence" value="ECO:0007669"/>
    <property type="project" value="TreeGrafter"/>
</dbReference>
<gene>
    <name evidence="6" type="ORF">Ocin01_03590</name>
</gene>
<dbReference type="PROSITE" id="PS50234">
    <property type="entry name" value="VWFA"/>
    <property type="match status" value="1"/>
</dbReference>
<proteinExistence type="inferred from homology"/>
<dbReference type="PANTHER" id="PTHR10857">
    <property type="entry name" value="COPINE"/>
    <property type="match status" value="1"/>
</dbReference>
<dbReference type="InterPro" id="IPR000008">
    <property type="entry name" value="C2_dom"/>
</dbReference>
<reference evidence="6 7" key="1">
    <citation type="journal article" date="2016" name="Genome Biol. Evol.">
        <title>Gene Family Evolution Reflects Adaptation to Soil Environmental Stressors in the Genome of the Collembolan Orchesella cincta.</title>
        <authorList>
            <person name="Faddeeva-Vakhrusheva A."/>
            <person name="Derks M.F."/>
            <person name="Anvar S.Y."/>
            <person name="Agamennone V."/>
            <person name="Suring W."/>
            <person name="Smit S."/>
            <person name="van Straalen N.M."/>
            <person name="Roelofs D."/>
        </authorList>
    </citation>
    <scope>NUCLEOTIDE SEQUENCE [LARGE SCALE GENOMIC DNA]</scope>
    <source>
        <tissue evidence="6">Mixed pool</tissue>
    </source>
</reference>
<name>A0A1D2NCV0_ORCCI</name>
<sequence>MPSVSYPLATANIKDLLDRDVFSRSDPMCVVYHQPVGVGNSHWVELLRTEVIWDTLNPDFITKVTLDYRFEEEQILRFEVYDIDNPSATLDLHDFIGFAECTLGQIVAAGYAGLTLPLTQKKSRFNPKVPKQVKQSKGRIILTAEELVQFKEEVTLRLKGHGMGSTRCCIFPPAIFYVLSKVNEDGSYIVVYRSETAPGDNPSWLPVTISIRSLCNGDKDRGLQFHFFQEGFNGYHTSLGFVLTSVNRMRGAPEGSTVKLLGKNGKEKQSSVEIEKPEISQIFTFLEYIGSGTQIHCCFAIDFTASNGNPAETESLHHISEIVDRTNPYEQAIQAVGEIIQDYDPSKMFPVYGFGARIPPSGEVSHNFPVTLNDSAYCKGMDGVLDAYRNCIRQIQLYGPTNFAPIIKNVAALAKQHMEGKHYYVLLIITDGIITDMPDTTEAIVEASRLPLSIIIVGVGSANFQQMDILDGDIVRLSANGVYAERDIVQFVPYRDSRSWMATICPEIAGKWSSSYDSTSRLAKVKLAKEVLAEIPDQLTSFMKGRSIFPSKRQPLPSTSTNASVTAAESSTSVLPVPPDSQQVAEAGGSAGTEDTTPSAPPMKTKDKDVIAQEPKRRHGALSRGNSNDPSTSKAYNNNNNSTKKS</sequence>